<sequence length="39" mass="4757">MDFSSTEVAPRRRLLTDSMSVVRRRWQQHDSRRTTRPKL</sequence>
<accession>A0A5J5CG62</accession>
<proteinExistence type="predicted"/>
<dbReference type="Proteomes" id="UP000327493">
    <property type="component" value="Chromosome 23"/>
</dbReference>
<dbReference type="AlphaFoldDB" id="A0A5J5CG62"/>
<comment type="caution">
    <text evidence="1">The sequence shown here is derived from an EMBL/GenBank/DDBJ whole genome shotgun (WGS) entry which is preliminary data.</text>
</comment>
<dbReference type="EMBL" id="VOFY01000023">
    <property type="protein sequence ID" value="KAA8580025.1"/>
    <property type="molecule type" value="Genomic_DNA"/>
</dbReference>
<organism evidence="1 2">
    <name type="scientific">Etheostoma spectabile</name>
    <name type="common">orangethroat darter</name>
    <dbReference type="NCBI Taxonomy" id="54343"/>
    <lineage>
        <taxon>Eukaryota</taxon>
        <taxon>Metazoa</taxon>
        <taxon>Chordata</taxon>
        <taxon>Craniata</taxon>
        <taxon>Vertebrata</taxon>
        <taxon>Euteleostomi</taxon>
        <taxon>Actinopterygii</taxon>
        <taxon>Neopterygii</taxon>
        <taxon>Teleostei</taxon>
        <taxon>Neoteleostei</taxon>
        <taxon>Acanthomorphata</taxon>
        <taxon>Eupercaria</taxon>
        <taxon>Perciformes</taxon>
        <taxon>Percoidei</taxon>
        <taxon>Percidae</taxon>
        <taxon>Etheostomatinae</taxon>
        <taxon>Etheostoma</taxon>
    </lineage>
</organism>
<evidence type="ECO:0000313" key="1">
    <source>
        <dbReference type="EMBL" id="KAA8580025.1"/>
    </source>
</evidence>
<gene>
    <name evidence="1" type="ORF">FQN60_005560</name>
</gene>
<evidence type="ECO:0000313" key="2">
    <source>
        <dbReference type="Proteomes" id="UP000327493"/>
    </source>
</evidence>
<protein>
    <submittedName>
        <fullName evidence="1">Uncharacterized protein</fullName>
    </submittedName>
</protein>
<reference evidence="1 2" key="1">
    <citation type="submission" date="2019-08" db="EMBL/GenBank/DDBJ databases">
        <title>A chromosome-level genome assembly, high-density linkage maps, and genome scans reveal the genomic architecture of hybrid incompatibilities underlying speciation via character displacement in darters (Percidae: Etheostominae).</title>
        <authorList>
            <person name="Moran R.L."/>
            <person name="Catchen J.M."/>
            <person name="Fuller R.C."/>
        </authorList>
    </citation>
    <scope>NUCLEOTIDE SEQUENCE [LARGE SCALE GENOMIC DNA]</scope>
    <source>
        <strain evidence="1">EspeVRDwgs_2016</strain>
        <tissue evidence="1">Muscle</tissue>
    </source>
</reference>
<name>A0A5J5CG62_9PERO</name>
<keyword evidence="2" id="KW-1185">Reference proteome</keyword>